<comment type="similarity">
    <text evidence="2 9">Belongs to the cytochrome P450 family.</text>
</comment>
<proteinExistence type="inferred from homology"/>
<dbReference type="PANTHER" id="PTHR46206">
    <property type="entry name" value="CYTOCHROME P450"/>
    <property type="match status" value="1"/>
</dbReference>
<evidence type="ECO:0000256" key="10">
    <source>
        <dbReference type="SAM" id="Phobius"/>
    </source>
</evidence>
<feature type="binding site" description="axial binding residue" evidence="8">
    <location>
        <position position="495"/>
    </location>
    <ligand>
        <name>heme</name>
        <dbReference type="ChEBI" id="CHEBI:30413"/>
    </ligand>
    <ligandPart>
        <name>Fe</name>
        <dbReference type="ChEBI" id="CHEBI:18248"/>
    </ligandPart>
</feature>
<dbReference type="PRINTS" id="PR00465">
    <property type="entry name" value="EP450IV"/>
</dbReference>
<keyword evidence="5 9" id="KW-0560">Oxidoreductase</keyword>
<dbReference type="GO" id="GO:0004497">
    <property type="term" value="F:monooxygenase activity"/>
    <property type="evidence" value="ECO:0007669"/>
    <property type="project" value="UniProtKB-KW"/>
</dbReference>
<dbReference type="SUPFAM" id="SSF48264">
    <property type="entry name" value="Cytochrome P450"/>
    <property type="match status" value="1"/>
</dbReference>
<sequence>MIAAIERFSPLVRPLQPWHVIAAVIFISIAILVSATLLSIVFGLQYPSNVPRIREKPGAGHFSLRTRLAYYTDCEALFLGAYEKYGKFGRTVLVPGLGLRTEVILPPSALRWMLSLPDNSISSSHAFVELDQLTYTLGEDRLLVDSWNALVAKRDMNAVLEKVAAVLNDELRVAFDEQFGTDTEIWLEVDLNKAMPLVISQAAGRYIMGLPLCAFDFFVSRTSADRVSPGRDEEYRQSTINVSNFFLTMAAVMDMVPVFLKPIIGPLAALPMNAALRKFRSLLRPEFKKRMDMIQAAEKGEPVNEPEDLLQMAIRYGLANRSHEFNFLEISKRMTITNMGTTHQTNMTMINMMLEIIDSDAEFNTIALLRDEMRNVLGDGPDIKWIKAKIAQMVKADSVGRETLRKTPFGNRAMLRMVVADSLETPDGVVLPKGSMLSVLTPPQHFDEATHEDAGKFDPFRFSRAREGEATRSGALGFTSTGAHFLPFGHGRHACPGRFLVDYEMKMIMTYILQNYDIEFPEEYRGRRPQQKWQAEARLTPSDGARIRVKRRRVAA</sequence>
<dbReference type="InterPro" id="IPR001128">
    <property type="entry name" value="Cyt_P450"/>
</dbReference>
<evidence type="ECO:0000256" key="2">
    <source>
        <dbReference type="ARBA" id="ARBA00010617"/>
    </source>
</evidence>
<dbReference type="InterPro" id="IPR036396">
    <property type="entry name" value="Cyt_P450_sf"/>
</dbReference>
<dbReference type="AlphaFoldDB" id="A0AA44WQN8"/>
<evidence type="ECO:0000256" key="1">
    <source>
        <dbReference type="ARBA" id="ARBA00001971"/>
    </source>
</evidence>
<evidence type="ECO:0000256" key="9">
    <source>
        <dbReference type="RuleBase" id="RU000461"/>
    </source>
</evidence>
<evidence type="ECO:0000256" key="3">
    <source>
        <dbReference type="ARBA" id="ARBA00022617"/>
    </source>
</evidence>
<accession>A0AA44WQN8</accession>
<comment type="caution">
    <text evidence="11">The sequence shown here is derived from an EMBL/GenBank/DDBJ whole genome shotgun (WGS) entry which is preliminary data.</text>
</comment>
<dbReference type="PANTHER" id="PTHR46206:SF1">
    <property type="entry name" value="P450, PUTATIVE (EUROFUNG)-RELATED"/>
    <property type="match status" value="1"/>
</dbReference>
<dbReference type="GO" id="GO:0005506">
    <property type="term" value="F:iron ion binding"/>
    <property type="evidence" value="ECO:0007669"/>
    <property type="project" value="InterPro"/>
</dbReference>
<evidence type="ECO:0000256" key="8">
    <source>
        <dbReference type="PIRSR" id="PIRSR602403-1"/>
    </source>
</evidence>
<dbReference type="InterPro" id="IPR017972">
    <property type="entry name" value="Cyt_P450_CS"/>
</dbReference>
<dbReference type="Proteomes" id="UP000236305">
    <property type="component" value="Unassembled WGS sequence"/>
</dbReference>
<evidence type="ECO:0000313" key="11">
    <source>
        <dbReference type="EMBL" id="PNH35376.1"/>
    </source>
</evidence>
<reference evidence="11 12" key="1">
    <citation type="submission" date="2017-12" db="EMBL/GenBank/DDBJ databases">
        <title>Comparative genomics yields insights into virulence evolution of Verticillium dahliae.</title>
        <authorList>
            <person name="Fan R."/>
            <person name="Armitage A.D."/>
            <person name="Cascant-Lopez E."/>
            <person name="Sobczyk M."/>
            <person name="Cockerton H.M."/>
            <person name="Harrison R.J."/>
        </authorList>
    </citation>
    <scope>NUCLEOTIDE SEQUENCE [LARGE SCALE GENOMIC DNA]</scope>
    <source>
        <strain evidence="11 12">12008</strain>
    </source>
</reference>
<evidence type="ECO:0008006" key="13">
    <source>
        <dbReference type="Google" id="ProtNLM"/>
    </source>
</evidence>
<dbReference type="GO" id="GO:0016705">
    <property type="term" value="F:oxidoreductase activity, acting on paired donors, with incorporation or reduction of molecular oxygen"/>
    <property type="evidence" value="ECO:0007669"/>
    <property type="project" value="InterPro"/>
</dbReference>
<evidence type="ECO:0000256" key="7">
    <source>
        <dbReference type="ARBA" id="ARBA00023033"/>
    </source>
</evidence>
<protein>
    <recommendedName>
        <fullName evidence="13">Cytochrome P450</fullName>
    </recommendedName>
</protein>
<dbReference type="CDD" id="cd11041">
    <property type="entry name" value="CYP503A1-like"/>
    <property type="match status" value="1"/>
</dbReference>
<dbReference type="GO" id="GO:0020037">
    <property type="term" value="F:heme binding"/>
    <property type="evidence" value="ECO:0007669"/>
    <property type="project" value="InterPro"/>
</dbReference>
<evidence type="ECO:0000313" key="12">
    <source>
        <dbReference type="Proteomes" id="UP000236305"/>
    </source>
</evidence>
<evidence type="ECO:0000256" key="6">
    <source>
        <dbReference type="ARBA" id="ARBA00023004"/>
    </source>
</evidence>
<keyword evidence="4 8" id="KW-0479">Metal-binding</keyword>
<comment type="cofactor">
    <cofactor evidence="1 8">
        <name>heme</name>
        <dbReference type="ChEBI" id="CHEBI:30413"/>
    </cofactor>
</comment>
<name>A0AA44WQN8_VERDA</name>
<keyword evidence="7 9" id="KW-0503">Monooxygenase</keyword>
<evidence type="ECO:0000256" key="4">
    <source>
        <dbReference type="ARBA" id="ARBA00022723"/>
    </source>
</evidence>
<keyword evidence="10" id="KW-0472">Membrane</keyword>
<organism evidence="11 12">
    <name type="scientific">Verticillium dahliae</name>
    <name type="common">Verticillium wilt</name>
    <dbReference type="NCBI Taxonomy" id="27337"/>
    <lineage>
        <taxon>Eukaryota</taxon>
        <taxon>Fungi</taxon>
        <taxon>Dikarya</taxon>
        <taxon>Ascomycota</taxon>
        <taxon>Pezizomycotina</taxon>
        <taxon>Sordariomycetes</taxon>
        <taxon>Hypocreomycetidae</taxon>
        <taxon>Glomerellales</taxon>
        <taxon>Plectosphaerellaceae</taxon>
        <taxon>Verticillium</taxon>
    </lineage>
</organism>
<dbReference type="PROSITE" id="PS00086">
    <property type="entry name" value="CYTOCHROME_P450"/>
    <property type="match status" value="1"/>
</dbReference>
<evidence type="ECO:0000256" key="5">
    <source>
        <dbReference type="ARBA" id="ARBA00023002"/>
    </source>
</evidence>
<dbReference type="InterPro" id="IPR002403">
    <property type="entry name" value="Cyt_P450_E_grp-IV"/>
</dbReference>
<dbReference type="EMBL" id="MPSH01000003">
    <property type="protein sequence ID" value="PNH35376.1"/>
    <property type="molecule type" value="Genomic_DNA"/>
</dbReference>
<dbReference type="Gene3D" id="1.10.630.10">
    <property type="entry name" value="Cytochrome P450"/>
    <property type="match status" value="1"/>
</dbReference>
<gene>
    <name evidence="11" type="ORF">BJF96_g1186</name>
</gene>
<keyword evidence="6 8" id="KW-0408">Iron</keyword>
<keyword evidence="10" id="KW-1133">Transmembrane helix</keyword>
<keyword evidence="3 8" id="KW-0349">Heme</keyword>
<dbReference type="Pfam" id="PF00067">
    <property type="entry name" value="p450"/>
    <property type="match status" value="1"/>
</dbReference>
<keyword evidence="10" id="KW-0812">Transmembrane</keyword>
<feature type="transmembrane region" description="Helical" evidence="10">
    <location>
        <begin position="20"/>
        <end position="44"/>
    </location>
</feature>